<keyword evidence="3" id="KW-1185">Reference proteome</keyword>
<dbReference type="EMBL" id="JAHRIQ010042955">
    <property type="protein sequence ID" value="MEQ2235020.1"/>
    <property type="molecule type" value="Genomic_DNA"/>
</dbReference>
<sequence length="103" mass="11512">MLKRRVNHDSPTTSRDLRYSGRISSTPEALPPRSFLTTSVTSAWVMKESNPESPASVSTRECVVAGLRRSSKYSFHRPIMSSVEVSSLPPHYKQCWRSTASPS</sequence>
<comment type="caution">
    <text evidence="2">The sequence shown here is derived from an EMBL/GenBank/DDBJ whole genome shotgun (WGS) entry which is preliminary data.</text>
</comment>
<protein>
    <submittedName>
        <fullName evidence="2">Uncharacterized protein</fullName>
    </submittedName>
</protein>
<gene>
    <name evidence="2" type="ORF">ILYODFUR_037369</name>
</gene>
<evidence type="ECO:0000256" key="1">
    <source>
        <dbReference type="SAM" id="MobiDB-lite"/>
    </source>
</evidence>
<name>A0ABV0TQ21_9TELE</name>
<evidence type="ECO:0000313" key="2">
    <source>
        <dbReference type="EMBL" id="MEQ2235020.1"/>
    </source>
</evidence>
<reference evidence="2 3" key="1">
    <citation type="submission" date="2021-06" db="EMBL/GenBank/DDBJ databases">
        <authorList>
            <person name="Palmer J.M."/>
        </authorList>
    </citation>
    <scope>NUCLEOTIDE SEQUENCE [LARGE SCALE GENOMIC DNA]</scope>
    <source>
        <strain evidence="3">if_2019</strain>
        <tissue evidence="2">Muscle</tissue>
    </source>
</reference>
<organism evidence="2 3">
    <name type="scientific">Ilyodon furcidens</name>
    <name type="common">goldbreast splitfin</name>
    <dbReference type="NCBI Taxonomy" id="33524"/>
    <lineage>
        <taxon>Eukaryota</taxon>
        <taxon>Metazoa</taxon>
        <taxon>Chordata</taxon>
        <taxon>Craniata</taxon>
        <taxon>Vertebrata</taxon>
        <taxon>Euteleostomi</taxon>
        <taxon>Actinopterygii</taxon>
        <taxon>Neopterygii</taxon>
        <taxon>Teleostei</taxon>
        <taxon>Neoteleostei</taxon>
        <taxon>Acanthomorphata</taxon>
        <taxon>Ovalentaria</taxon>
        <taxon>Atherinomorphae</taxon>
        <taxon>Cyprinodontiformes</taxon>
        <taxon>Goodeidae</taxon>
        <taxon>Ilyodon</taxon>
    </lineage>
</organism>
<evidence type="ECO:0000313" key="3">
    <source>
        <dbReference type="Proteomes" id="UP001482620"/>
    </source>
</evidence>
<proteinExistence type="predicted"/>
<dbReference type="Proteomes" id="UP001482620">
    <property type="component" value="Unassembled WGS sequence"/>
</dbReference>
<feature type="region of interest" description="Disordered" evidence="1">
    <location>
        <begin position="1"/>
        <end position="32"/>
    </location>
</feature>
<accession>A0ABV0TQ21</accession>